<dbReference type="InterPro" id="IPR037022">
    <property type="entry name" value="Formyl_trans_C_sf"/>
</dbReference>
<comment type="catalytic activity">
    <reaction evidence="7 8">
        <text>L-methionyl-tRNA(fMet) + (6R)-10-formyltetrahydrofolate = N-formyl-L-methionyl-tRNA(fMet) + (6S)-5,6,7,8-tetrahydrofolate + H(+)</text>
        <dbReference type="Rhea" id="RHEA:24380"/>
        <dbReference type="Rhea" id="RHEA-COMP:9952"/>
        <dbReference type="Rhea" id="RHEA-COMP:9953"/>
        <dbReference type="ChEBI" id="CHEBI:15378"/>
        <dbReference type="ChEBI" id="CHEBI:57453"/>
        <dbReference type="ChEBI" id="CHEBI:78530"/>
        <dbReference type="ChEBI" id="CHEBI:78844"/>
        <dbReference type="ChEBI" id="CHEBI:195366"/>
        <dbReference type="EC" id="2.1.2.9"/>
    </reaction>
</comment>
<evidence type="ECO:0000256" key="6">
    <source>
        <dbReference type="ARBA" id="ARBA00022917"/>
    </source>
</evidence>
<dbReference type="RefSeq" id="WP_312644851.1">
    <property type="nucleotide sequence ID" value="NZ_CP116967.1"/>
</dbReference>
<name>A0AA96JSV5_9BACT</name>
<dbReference type="GO" id="GO:0004479">
    <property type="term" value="F:methionyl-tRNA formyltransferase activity"/>
    <property type="evidence" value="ECO:0007669"/>
    <property type="project" value="UniProtKB-UniRule"/>
</dbReference>
<gene>
    <name evidence="8 11" type="primary">fmt</name>
    <name evidence="11" type="ORF">PP769_02685</name>
</gene>
<dbReference type="KEGG" id="nall:PP769_02685"/>
<keyword evidence="5 8" id="KW-0808">Transferase</keyword>
<protein>
    <recommendedName>
        <fullName evidence="4 8">Methionyl-tRNA formyltransferase</fullName>
        <ecNumber evidence="3 8">2.1.2.9</ecNumber>
    </recommendedName>
</protein>
<dbReference type="InterPro" id="IPR005793">
    <property type="entry name" value="Formyl_trans_C"/>
</dbReference>
<evidence type="ECO:0000256" key="2">
    <source>
        <dbReference type="ARBA" id="ARBA00010699"/>
    </source>
</evidence>
<dbReference type="CDD" id="cd08704">
    <property type="entry name" value="Met_tRNA_FMT_C"/>
    <property type="match status" value="1"/>
</dbReference>
<sequence length="327" mass="35765">MRIVFMGTPAFAVPTLQQLLKSEFSVVGVVCQPDRPSGRGKKVQVGPVKALALSQNIPVVQPEKMKDPKLMEILRAWEPEVVVVAAFGRILPKPILDLPPKGCLNVHGSLLPKYRGAAPIQWAVIQGEVKTGVTIMLMDEGMDTGAILQQEEISIGQDETSGELAPRMAQVGGALLVRTLRGWIEGTMPPIPQNDSAATMAPILTKEDGLLHWERPARTLANRIRGLSPWPGVYTFLEGERWGIWKVQVEDQEPGARHTAYDISQAPGTITAITKQAIRVQTGQGSLNLLEIQPENKKRMHVSDYIAGHRVTIGMTFSTGKHDDLAM</sequence>
<proteinExistence type="inferred from homology"/>
<evidence type="ECO:0000256" key="5">
    <source>
        <dbReference type="ARBA" id="ARBA00022679"/>
    </source>
</evidence>
<evidence type="ECO:0000313" key="11">
    <source>
        <dbReference type="EMBL" id="WNM58693.1"/>
    </source>
</evidence>
<evidence type="ECO:0000256" key="8">
    <source>
        <dbReference type="HAMAP-Rule" id="MF_00182"/>
    </source>
</evidence>
<feature type="binding site" evidence="8">
    <location>
        <begin position="109"/>
        <end position="112"/>
    </location>
    <ligand>
        <name>(6S)-5,6,7,8-tetrahydrofolate</name>
        <dbReference type="ChEBI" id="CHEBI:57453"/>
    </ligand>
</feature>
<dbReference type="FunFam" id="3.40.50.12230:FF:000001">
    <property type="entry name" value="Methionyl-tRNA formyltransferase"/>
    <property type="match status" value="1"/>
</dbReference>
<evidence type="ECO:0000313" key="12">
    <source>
        <dbReference type="Proteomes" id="UP001302719"/>
    </source>
</evidence>
<dbReference type="Gene3D" id="3.40.50.170">
    <property type="entry name" value="Formyl transferase, N-terminal domain"/>
    <property type="match status" value="1"/>
</dbReference>
<feature type="domain" description="Formyl transferase N-terminal" evidence="9">
    <location>
        <begin position="1"/>
        <end position="180"/>
    </location>
</feature>
<dbReference type="InterPro" id="IPR041711">
    <property type="entry name" value="Met-tRNA-FMT_N"/>
</dbReference>
<evidence type="ECO:0000256" key="4">
    <source>
        <dbReference type="ARBA" id="ARBA00016014"/>
    </source>
</evidence>
<evidence type="ECO:0000259" key="10">
    <source>
        <dbReference type="Pfam" id="PF02911"/>
    </source>
</evidence>
<dbReference type="InterPro" id="IPR005794">
    <property type="entry name" value="Fmt"/>
</dbReference>
<dbReference type="PANTHER" id="PTHR11138:SF5">
    <property type="entry name" value="METHIONYL-TRNA FORMYLTRANSFERASE, MITOCHONDRIAL"/>
    <property type="match status" value="1"/>
</dbReference>
<dbReference type="Proteomes" id="UP001302719">
    <property type="component" value="Chromosome"/>
</dbReference>
<dbReference type="Pfam" id="PF00551">
    <property type="entry name" value="Formyl_trans_N"/>
    <property type="match status" value="1"/>
</dbReference>
<dbReference type="AlphaFoldDB" id="A0AA96JSV5"/>
<evidence type="ECO:0000256" key="7">
    <source>
        <dbReference type="ARBA" id="ARBA00048558"/>
    </source>
</evidence>
<dbReference type="CDD" id="cd08646">
    <property type="entry name" value="FMT_core_Met-tRNA-FMT_N"/>
    <property type="match status" value="1"/>
</dbReference>
<reference evidence="11 12" key="1">
    <citation type="submission" date="2023-01" db="EMBL/GenBank/DDBJ databases">
        <title>Cultivation and genomic characterization of new, ubiquitous marine nitrite-oxidizing bacteria from the Nitrospirales.</title>
        <authorList>
            <person name="Mueller A.J."/>
            <person name="Daebeler A."/>
            <person name="Herbold C.W."/>
            <person name="Kirkegaard R.H."/>
            <person name="Daims H."/>
        </authorList>
    </citation>
    <scope>NUCLEOTIDE SEQUENCE [LARGE SCALE GENOMIC DNA]</scope>
    <source>
        <strain evidence="11 12">VA</strain>
    </source>
</reference>
<evidence type="ECO:0000256" key="3">
    <source>
        <dbReference type="ARBA" id="ARBA00012261"/>
    </source>
</evidence>
<dbReference type="InterPro" id="IPR036477">
    <property type="entry name" value="Formyl_transf_N_sf"/>
</dbReference>
<comment type="function">
    <text evidence="1 8">Attaches a formyl group to the free amino group of methionyl-tRNA(fMet). The formyl group appears to play a dual role in the initiator identity of N-formylmethionyl-tRNA by promoting its recognition by IF2 and preventing the misappropriation of this tRNA by the elongation apparatus.</text>
</comment>
<dbReference type="SUPFAM" id="SSF50486">
    <property type="entry name" value="FMT C-terminal domain-like"/>
    <property type="match status" value="1"/>
</dbReference>
<dbReference type="NCBIfam" id="TIGR00460">
    <property type="entry name" value="fmt"/>
    <property type="match status" value="1"/>
</dbReference>
<evidence type="ECO:0000259" key="9">
    <source>
        <dbReference type="Pfam" id="PF00551"/>
    </source>
</evidence>
<dbReference type="HAMAP" id="MF_00182">
    <property type="entry name" value="Formyl_trans"/>
    <property type="match status" value="1"/>
</dbReference>
<dbReference type="InterPro" id="IPR002376">
    <property type="entry name" value="Formyl_transf_N"/>
</dbReference>
<dbReference type="PROSITE" id="PS00373">
    <property type="entry name" value="GART"/>
    <property type="match status" value="1"/>
</dbReference>
<dbReference type="EC" id="2.1.2.9" evidence="3 8"/>
<dbReference type="InterPro" id="IPR011034">
    <property type="entry name" value="Formyl_transferase-like_C_sf"/>
</dbReference>
<dbReference type="SUPFAM" id="SSF53328">
    <property type="entry name" value="Formyltransferase"/>
    <property type="match status" value="1"/>
</dbReference>
<dbReference type="Pfam" id="PF02911">
    <property type="entry name" value="Formyl_trans_C"/>
    <property type="match status" value="1"/>
</dbReference>
<comment type="similarity">
    <text evidence="2 8">Belongs to the Fmt family.</text>
</comment>
<dbReference type="EMBL" id="CP116967">
    <property type="protein sequence ID" value="WNM58693.1"/>
    <property type="molecule type" value="Genomic_DNA"/>
</dbReference>
<dbReference type="InterPro" id="IPR001555">
    <property type="entry name" value="GART_AS"/>
</dbReference>
<evidence type="ECO:0000256" key="1">
    <source>
        <dbReference type="ARBA" id="ARBA00002606"/>
    </source>
</evidence>
<dbReference type="Gene3D" id="3.10.25.10">
    <property type="entry name" value="Formyl transferase, C-terminal domain"/>
    <property type="match status" value="1"/>
</dbReference>
<organism evidence="11 12">
    <name type="scientific">Candidatus Nitrospira allomarina</name>
    <dbReference type="NCBI Taxonomy" id="3020900"/>
    <lineage>
        <taxon>Bacteria</taxon>
        <taxon>Pseudomonadati</taxon>
        <taxon>Nitrospirota</taxon>
        <taxon>Nitrospiria</taxon>
        <taxon>Nitrospirales</taxon>
        <taxon>Nitrospiraceae</taxon>
        <taxon>Nitrospira</taxon>
    </lineage>
</organism>
<dbReference type="GO" id="GO:0005829">
    <property type="term" value="C:cytosol"/>
    <property type="evidence" value="ECO:0007669"/>
    <property type="project" value="TreeGrafter"/>
</dbReference>
<keyword evidence="12" id="KW-1185">Reference proteome</keyword>
<dbReference type="InterPro" id="IPR044135">
    <property type="entry name" value="Met-tRNA-FMT_C"/>
</dbReference>
<dbReference type="PANTHER" id="PTHR11138">
    <property type="entry name" value="METHIONYL-TRNA FORMYLTRANSFERASE"/>
    <property type="match status" value="1"/>
</dbReference>
<feature type="domain" description="Formyl transferase C-terminal" evidence="10">
    <location>
        <begin position="204"/>
        <end position="310"/>
    </location>
</feature>
<keyword evidence="6 8" id="KW-0648">Protein biosynthesis</keyword>
<accession>A0AA96JSV5</accession>